<dbReference type="InterPro" id="IPR031304">
    <property type="entry name" value="SLT_2"/>
</dbReference>
<protein>
    <submittedName>
        <fullName evidence="3">Lytic murein transglycosylase</fullName>
    </submittedName>
</protein>
<dbReference type="InterPro" id="IPR036365">
    <property type="entry name" value="PGBD-like_sf"/>
</dbReference>
<evidence type="ECO:0000313" key="4">
    <source>
        <dbReference type="Proteomes" id="UP000435648"/>
    </source>
</evidence>
<dbReference type="SUPFAM" id="SSF47090">
    <property type="entry name" value="PGBD-like"/>
    <property type="match status" value="1"/>
</dbReference>
<organism evidence="3 4">
    <name type="scientific">Stappia indica</name>
    <dbReference type="NCBI Taxonomy" id="538381"/>
    <lineage>
        <taxon>Bacteria</taxon>
        <taxon>Pseudomonadati</taxon>
        <taxon>Pseudomonadota</taxon>
        <taxon>Alphaproteobacteria</taxon>
        <taxon>Hyphomicrobiales</taxon>
        <taxon>Stappiaceae</taxon>
        <taxon>Stappia</taxon>
    </lineage>
</organism>
<dbReference type="GO" id="GO:0008933">
    <property type="term" value="F:peptidoglycan lytic transglycosylase activity"/>
    <property type="evidence" value="ECO:0007669"/>
    <property type="project" value="TreeGrafter"/>
</dbReference>
<sequence>MRRIGLGSIAGWVRPRAGLAKVRGAALLLAAPMLALSLPLGTVPAAAALEGCLPQMRAQAVKAGVSQRTVDAALADVAYDEKAVRFSTSQPEYKTPIWDYLAFLVDAERIADGRKMLDRHARVLAQVEKTYGIDRHIVVAVWGVESDYGQFRGDFHVPHALANVGCSGRRAKYFRSELIEILKIVDRGDVRLADLQGSWAGAFGQTQFMPSTYRRLAVDFDRDGRKDLVNSVPDALASTANYLKNAGWVTGMPWGYEVKVPAGYRGPSGRKSKVSVSEWGKRGIRHLDGAELTGSARAGLLLPAGAEGPAFLVFSNFDAIYTYNVAESYALAISHLADRLRGAGPFQVAWPTSDPGLSRKERLELQKLLLRAGYDIGEADGRVGAATRAGISKAEARLGLPVTGRPGQRIYKALGGR</sequence>
<dbReference type="NCBIfam" id="TIGR02283">
    <property type="entry name" value="MltB_2"/>
    <property type="match status" value="1"/>
</dbReference>
<dbReference type="InterPro" id="IPR002477">
    <property type="entry name" value="Peptidoglycan-bd-like"/>
</dbReference>
<dbReference type="Gene3D" id="1.10.101.10">
    <property type="entry name" value="PGBD-like superfamily/PGBD"/>
    <property type="match status" value="1"/>
</dbReference>
<dbReference type="PANTHER" id="PTHR30163">
    <property type="entry name" value="MEMBRANE-BOUND LYTIC MUREIN TRANSGLYCOSYLASE B"/>
    <property type="match status" value="1"/>
</dbReference>
<dbReference type="InterPro" id="IPR043426">
    <property type="entry name" value="MltB-like"/>
</dbReference>
<proteinExistence type="predicted"/>
<dbReference type="Gene3D" id="1.10.8.350">
    <property type="entry name" value="Bacterial muramidase"/>
    <property type="match status" value="1"/>
</dbReference>
<dbReference type="CDD" id="cd13399">
    <property type="entry name" value="Slt35-like"/>
    <property type="match status" value="1"/>
</dbReference>
<dbReference type="InterPro" id="IPR011970">
    <property type="entry name" value="MltB_2"/>
</dbReference>
<dbReference type="InterPro" id="IPR023346">
    <property type="entry name" value="Lysozyme-like_dom_sf"/>
</dbReference>
<evidence type="ECO:0000259" key="1">
    <source>
        <dbReference type="Pfam" id="PF01471"/>
    </source>
</evidence>
<reference evidence="3 4" key="1">
    <citation type="submission" date="2019-12" db="EMBL/GenBank/DDBJ databases">
        <title>The genome of Stappia indica PHM037.</title>
        <authorList>
            <person name="Kacar D."/>
            <person name="Galan B."/>
            <person name="Canedo L."/>
            <person name="Rodriguez P."/>
            <person name="de la Calle F."/>
            <person name="Garcia J.L."/>
        </authorList>
    </citation>
    <scope>NUCLEOTIDE SEQUENCE [LARGE SCALE GENOMIC DNA]</scope>
    <source>
        <strain evidence="3 4">PHM037</strain>
    </source>
</reference>
<dbReference type="OrthoDB" id="9808544at2"/>
<dbReference type="PANTHER" id="PTHR30163:SF10">
    <property type="entry name" value="TRANSGLYCOLASE-RELATED"/>
    <property type="match status" value="1"/>
</dbReference>
<accession>A0A857CAT8</accession>
<dbReference type="KEGG" id="siw:GH266_17710"/>
<dbReference type="Gene3D" id="1.10.530.10">
    <property type="match status" value="1"/>
</dbReference>
<dbReference type="AlphaFoldDB" id="A0A857CAT8"/>
<feature type="domain" description="Peptidoglycan binding-like" evidence="1">
    <location>
        <begin position="359"/>
        <end position="414"/>
    </location>
</feature>
<dbReference type="SUPFAM" id="SSF53955">
    <property type="entry name" value="Lysozyme-like"/>
    <property type="match status" value="1"/>
</dbReference>
<dbReference type="Proteomes" id="UP000435648">
    <property type="component" value="Chromosome"/>
</dbReference>
<dbReference type="GO" id="GO:0009253">
    <property type="term" value="P:peptidoglycan catabolic process"/>
    <property type="evidence" value="ECO:0007669"/>
    <property type="project" value="TreeGrafter"/>
</dbReference>
<dbReference type="Pfam" id="PF13406">
    <property type="entry name" value="SLT_2"/>
    <property type="match status" value="1"/>
</dbReference>
<evidence type="ECO:0000259" key="2">
    <source>
        <dbReference type="Pfam" id="PF13406"/>
    </source>
</evidence>
<dbReference type="EMBL" id="CP046908">
    <property type="protein sequence ID" value="QGZ36163.1"/>
    <property type="molecule type" value="Genomic_DNA"/>
</dbReference>
<dbReference type="InterPro" id="IPR036366">
    <property type="entry name" value="PGBDSf"/>
</dbReference>
<evidence type="ECO:0000313" key="3">
    <source>
        <dbReference type="EMBL" id="QGZ36163.1"/>
    </source>
</evidence>
<name>A0A857CAT8_9HYPH</name>
<dbReference type="Pfam" id="PF01471">
    <property type="entry name" value="PG_binding_1"/>
    <property type="match status" value="1"/>
</dbReference>
<feature type="domain" description="Transglycosylase SLT" evidence="2">
    <location>
        <begin position="52"/>
        <end position="338"/>
    </location>
</feature>
<gene>
    <name evidence="3" type="ORF">GH266_17710</name>
</gene>